<evidence type="ECO:0000313" key="4">
    <source>
        <dbReference type="EMBL" id="KAF6232287.1"/>
    </source>
</evidence>
<dbReference type="PANTHER" id="PTHR40619:SF3">
    <property type="entry name" value="FUNGAL STAND N-TERMINAL GOODBYE DOMAIN-CONTAINING PROTEIN"/>
    <property type="match status" value="1"/>
</dbReference>
<dbReference type="InterPro" id="IPR056884">
    <property type="entry name" value="NPHP3-like_N"/>
</dbReference>
<evidence type="ECO:0000256" key="1">
    <source>
        <dbReference type="ARBA" id="ARBA00022737"/>
    </source>
</evidence>
<dbReference type="PANTHER" id="PTHR40619">
    <property type="entry name" value="FUNGAL STAND N-TERMINAL GOODBYE DOMAIN-CONTAINING PROTEIN"/>
    <property type="match status" value="1"/>
</dbReference>
<accession>A0A8H6FPF8</accession>
<evidence type="ECO:0000256" key="2">
    <source>
        <dbReference type="SAM" id="MobiDB-lite"/>
    </source>
</evidence>
<organism evidence="4 5">
    <name type="scientific">Letharia columbiana</name>
    <dbReference type="NCBI Taxonomy" id="112416"/>
    <lineage>
        <taxon>Eukaryota</taxon>
        <taxon>Fungi</taxon>
        <taxon>Dikarya</taxon>
        <taxon>Ascomycota</taxon>
        <taxon>Pezizomycotina</taxon>
        <taxon>Lecanoromycetes</taxon>
        <taxon>OSLEUM clade</taxon>
        <taxon>Lecanoromycetidae</taxon>
        <taxon>Lecanorales</taxon>
        <taxon>Lecanorineae</taxon>
        <taxon>Parmeliaceae</taxon>
        <taxon>Letharia</taxon>
    </lineage>
</organism>
<gene>
    <name evidence="4" type="ORF">HO173_009392</name>
</gene>
<keyword evidence="5" id="KW-1185">Reference proteome</keyword>
<dbReference type="EMBL" id="JACCJC010000049">
    <property type="protein sequence ID" value="KAF6232287.1"/>
    <property type="molecule type" value="Genomic_DNA"/>
</dbReference>
<keyword evidence="1" id="KW-0677">Repeat</keyword>
<dbReference type="OrthoDB" id="61900at2759"/>
<sequence length="582" mass="64780">MKIREEIKRKIDGLLQDFDTRWVQRLDELLLQQTALFDGRNDTGRPDLNDSNAQLALPVFTPQVYLADFVSDPQTLLEFRNEAFPQLQRFDQRESYIRAGSRLLTAYDWQHCVALLRHPSMRSWMSTEKSGILWVDTYQSHKLDWASVFSTRLADDCARLDYSMALAHFCQGHSTGNAITTAAILIQSLISKSISLHREQFTVRTVELTQQHFQDAQNDVEELWALFLEILEVAAKGKCVWIVVDHVDILQQETNLKGLENALALLRNLNALADDPAITVKILITARIRDAARLSTKIAEARILASRHAIITVPRGHHRNEATLLAKSSKKISRLPEPNVSLELPTSLVSVESLLADTDSESDCLEERTAKTRHTAKRKPETATAPKEVDDDTGESDSASLFDPFASSDDSEPTSRSKKAAQHSCSSEDSADEYFSQTRPFGDFAKEIGWESTDDEDHLRKQAISPLTPKIVVAFSEHSPRSGASRSGSDKDGVNAGANEMKAQPDLSTPKAADSGSMSQIHNSLPNDSDSDGAFSHLVHQMGLFALAFAYAGRHIIRQFRCALSSLLEGPWKAPPRKAHVT</sequence>
<feature type="compositionally biased region" description="Polar residues" evidence="2">
    <location>
        <begin position="516"/>
        <end position="528"/>
    </location>
</feature>
<name>A0A8H6FPF8_9LECA</name>
<dbReference type="GeneID" id="59291043"/>
<feature type="region of interest" description="Disordered" evidence="2">
    <location>
        <begin position="477"/>
        <end position="528"/>
    </location>
</feature>
<protein>
    <recommendedName>
        <fullName evidence="3">Nephrocystin 3-like N-terminal domain-containing protein</fullName>
    </recommendedName>
</protein>
<dbReference type="Proteomes" id="UP000578531">
    <property type="component" value="Unassembled WGS sequence"/>
</dbReference>
<dbReference type="RefSeq" id="XP_037161716.1">
    <property type="nucleotide sequence ID" value="XM_037311282.1"/>
</dbReference>
<evidence type="ECO:0000313" key="5">
    <source>
        <dbReference type="Proteomes" id="UP000578531"/>
    </source>
</evidence>
<feature type="domain" description="Nephrocystin 3-like N-terminal" evidence="3">
    <location>
        <begin position="112"/>
        <end position="287"/>
    </location>
</feature>
<comment type="caution">
    <text evidence="4">The sequence shown here is derived from an EMBL/GenBank/DDBJ whole genome shotgun (WGS) entry which is preliminary data.</text>
</comment>
<dbReference type="AlphaFoldDB" id="A0A8H6FPF8"/>
<dbReference type="Pfam" id="PF24883">
    <property type="entry name" value="NPHP3_N"/>
    <property type="match status" value="1"/>
</dbReference>
<evidence type="ECO:0000259" key="3">
    <source>
        <dbReference type="Pfam" id="PF24883"/>
    </source>
</evidence>
<proteinExistence type="predicted"/>
<feature type="region of interest" description="Disordered" evidence="2">
    <location>
        <begin position="360"/>
        <end position="435"/>
    </location>
</feature>
<reference evidence="4 5" key="1">
    <citation type="journal article" date="2020" name="Genomics">
        <title>Complete, high-quality genomes from long-read metagenomic sequencing of two wolf lichen thalli reveals enigmatic genome architecture.</title>
        <authorList>
            <person name="McKenzie S.K."/>
            <person name="Walston R.F."/>
            <person name="Allen J.L."/>
        </authorList>
    </citation>
    <scope>NUCLEOTIDE SEQUENCE [LARGE SCALE GENOMIC DNA]</scope>
    <source>
        <strain evidence="4">WasteWater2</strain>
    </source>
</reference>